<evidence type="ECO:0000313" key="1">
    <source>
        <dbReference type="EMBL" id="JAE03560.1"/>
    </source>
</evidence>
<name>A0A0A9ES65_ARUDO</name>
<accession>A0A0A9ES65</accession>
<proteinExistence type="predicted"/>
<protein>
    <submittedName>
        <fullName evidence="1">Pco129304b</fullName>
    </submittedName>
</protein>
<dbReference type="EMBL" id="GBRH01194336">
    <property type="protein sequence ID" value="JAE03560.1"/>
    <property type="molecule type" value="Transcribed_RNA"/>
</dbReference>
<sequence length="55" mass="6572">MYHCFLPLKSQFLGVMIHPEADRKRNTDLAKKKQEMEYKITHLLVTLVQMPKKSR</sequence>
<organism evidence="1">
    <name type="scientific">Arundo donax</name>
    <name type="common">Giant reed</name>
    <name type="synonym">Donax arundinaceus</name>
    <dbReference type="NCBI Taxonomy" id="35708"/>
    <lineage>
        <taxon>Eukaryota</taxon>
        <taxon>Viridiplantae</taxon>
        <taxon>Streptophyta</taxon>
        <taxon>Embryophyta</taxon>
        <taxon>Tracheophyta</taxon>
        <taxon>Spermatophyta</taxon>
        <taxon>Magnoliopsida</taxon>
        <taxon>Liliopsida</taxon>
        <taxon>Poales</taxon>
        <taxon>Poaceae</taxon>
        <taxon>PACMAD clade</taxon>
        <taxon>Arundinoideae</taxon>
        <taxon>Arundineae</taxon>
        <taxon>Arundo</taxon>
    </lineage>
</organism>
<reference evidence="1" key="2">
    <citation type="journal article" date="2015" name="Data Brief">
        <title>Shoot transcriptome of the giant reed, Arundo donax.</title>
        <authorList>
            <person name="Barrero R.A."/>
            <person name="Guerrero F.D."/>
            <person name="Moolhuijzen P."/>
            <person name="Goolsby J.A."/>
            <person name="Tidwell J."/>
            <person name="Bellgard S.E."/>
            <person name="Bellgard M.I."/>
        </authorList>
    </citation>
    <scope>NUCLEOTIDE SEQUENCE</scope>
    <source>
        <tissue evidence="1">Shoot tissue taken approximately 20 cm above the soil surface</tissue>
    </source>
</reference>
<dbReference type="AlphaFoldDB" id="A0A0A9ES65"/>
<reference evidence="1" key="1">
    <citation type="submission" date="2014-09" db="EMBL/GenBank/DDBJ databases">
        <authorList>
            <person name="Magalhaes I.L.F."/>
            <person name="Oliveira U."/>
            <person name="Santos F.R."/>
            <person name="Vidigal T.H.D.A."/>
            <person name="Brescovit A.D."/>
            <person name="Santos A.J."/>
        </authorList>
    </citation>
    <scope>NUCLEOTIDE SEQUENCE</scope>
    <source>
        <tissue evidence="1">Shoot tissue taken approximately 20 cm above the soil surface</tissue>
    </source>
</reference>